<keyword evidence="4" id="KW-0175">Coiled coil</keyword>
<comment type="subcellular location">
    <subcellularLocation>
        <location evidence="1">Membrane</location>
    </subcellularLocation>
</comment>
<name>A0A9P6XY04_RHIOR</name>
<keyword evidence="3" id="KW-0143">Chaperone</keyword>
<evidence type="ECO:0000313" key="7">
    <source>
        <dbReference type="Proteomes" id="UP000717996"/>
    </source>
</evidence>
<evidence type="ECO:0000256" key="3">
    <source>
        <dbReference type="ARBA" id="ARBA00023186"/>
    </source>
</evidence>
<dbReference type="Pfam" id="PF00226">
    <property type="entry name" value="DnaJ"/>
    <property type="match status" value="1"/>
</dbReference>
<dbReference type="GO" id="GO:0042407">
    <property type="term" value="P:cristae formation"/>
    <property type="evidence" value="ECO:0007669"/>
    <property type="project" value="TreeGrafter"/>
</dbReference>
<dbReference type="PANTHER" id="PTHR44157">
    <property type="entry name" value="DNAJ HOMOLOG SUBFAMILY C MEMBER 11"/>
    <property type="match status" value="1"/>
</dbReference>
<keyword evidence="2" id="KW-0472">Membrane</keyword>
<dbReference type="GO" id="GO:0005739">
    <property type="term" value="C:mitochondrion"/>
    <property type="evidence" value="ECO:0007669"/>
    <property type="project" value="GOC"/>
</dbReference>
<dbReference type="GO" id="GO:0016020">
    <property type="term" value="C:membrane"/>
    <property type="evidence" value="ECO:0007669"/>
    <property type="project" value="UniProtKB-SubCell"/>
</dbReference>
<evidence type="ECO:0000259" key="5">
    <source>
        <dbReference type="PROSITE" id="PS50076"/>
    </source>
</evidence>
<dbReference type="PANTHER" id="PTHR44157:SF1">
    <property type="entry name" value="DNAJ HOMOLOG SUBFAMILY C MEMBER 11"/>
    <property type="match status" value="1"/>
</dbReference>
<accession>A0A9P6XY04</accession>
<dbReference type="OrthoDB" id="10250354at2759"/>
<dbReference type="InterPro" id="IPR055225">
    <property type="entry name" value="DNAJC11-like_beta-barrel"/>
</dbReference>
<feature type="coiled-coil region" evidence="4">
    <location>
        <begin position="454"/>
        <end position="481"/>
    </location>
</feature>
<dbReference type="AlphaFoldDB" id="A0A9P6XY04"/>
<proteinExistence type="predicted"/>
<dbReference type="InterPro" id="IPR024586">
    <property type="entry name" value="DnaJ-like_C11_C"/>
</dbReference>
<evidence type="ECO:0000256" key="2">
    <source>
        <dbReference type="ARBA" id="ARBA00023136"/>
    </source>
</evidence>
<gene>
    <name evidence="6" type="ORF">G6F51_011851</name>
</gene>
<organism evidence="6 7">
    <name type="scientific">Rhizopus oryzae</name>
    <name type="common">Mucormycosis agent</name>
    <name type="synonym">Rhizopus arrhizus var. delemar</name>
    <dbReference type="NCBI Taxonomy" id="64495"/>
    <lineage>
        <taxon>Eukaryota</taxon>
        <taxon>Fungi</taxon>
        <taxon>Fungi incertae sedis</taxon>
        <taxon>Mucoromycota</taxon>
        <taxon>Mucoromycotina</taxon>
        <taxon>Mucoromycetes</taxon>
        <taxon>Mucorales</taxon>
        <taxon>Mucorineae</taxon>
        <taxon>Rhizopodaceae</taxon>
        <taxon>Rhizopus</taxon>
    </lineage>
</organism>
<dbReference type="CDD" id="cd06257">
    <property type="entry name" value="DnaJ"/>
    <property type="match status" value="1"/>
</dbReference>
<dbReference type="Pfam" id="PF11875">
    <property type="entry name" value="DnaJ-like_C11_C"/>
    <property type="match status" value="1"/>
</dbReference>
<dbReference type="InterPro" id="IPR018253">
    <property type="entry name" value="DnaJ_domain_CS"/>
</dbReference>
<dbReference type="EMBL" id="JAANIT010003052">
    <property type="protein sequence ID" value="KAG1534864.1"/>
    <property type="molecule type" value="Genomic_DNA"/>
</dbReference>
<protein>
    <recommendedName>
        <fullName evidence="5">J domain-containing protein</fullName>
    </recommendedName>
</protein>
<sequence>MDPYNFQDSEDIINNEDELKKLEAELAPSSADYYGVLNISRKATDEEIKEAYKKLCRFFHPDKHTDQEKKRKAESRFQVIQTAYEVLSDPKARIIYDTYGEEGLNASWEVGPRYKTTEELREEYEKQAKRKREQELENLIRSRSEYQLTLDATQVFDPYEPPAFAGFGGNTVVKPRKRRMPWDRIAKTQVQQLFMRHSFQTQLGPQTHAVLGGTMLSRSGMGGGNLMGTIRHTLSPQLSGELTTTLLKPRICSLKTYYSLSSDSFVNTTVQLNSIYDPPILSVTTGRRLYSNTSGYMTYRTGEYSIFGWGGDSSRKMDKSSVSLGMAGGNKTGNYSGEIQTGIMDSHIAGEYRYKLPHQGSLQLTCLLSTQGGVAVTVGSDHKLTTHSRIGLTLECGLAAGVIVKFKFTRLGQKVTLPIILSSEFDLTLAFLGTLIPASAAIALEQLILKPRRQQKIQEKIEQLREEHKEYLENRKREALDAQSLMEDIAKRKKSQEEKKTNGLVIIKAVYGNLENDNEAIDVTVVIQTLVNESRLTIPGGHSKTNILGFYDPCLGEKKKLLVEYRYRHRLHQVIVEDKSPLLCPVEAHLV</sequence>
<dbReference type="PROSITE" id="PS00636">
    <property type="entry name" value="DNAJ_1"/>
    <property type="match status" value="1"/>
</dbReference>
<dbReference type="Pfam" id="PF22774">
    <property type="entry name" value="DNAJC11_beta-barrel"/>
    <property type="match status" value="1"/>
</dbReference>
<reference evidence="6" key="1">
    <citation type="journal article" date="2020" name="Microb. Genom.">
        <title>Genetic diversity of clinical and environmental Mucorales isolates obtained from an investigation of mucormycosis cases among solid organ transplant recipients.</title>
        <authorList>
            <person name="Nguyen M.H."/>
            <person name="Kaul D."/>
            <person name="Muto C."/>
            <person name="Cheng S.J."/>
            <person name="Richter R.A."/>
            <person name="Bruno V.M."/>
            <person name="Liu G."/>
            <person name="Beyhan S."/>
            <person name="Sundermann A.J."/>
            <person name="Mounaud S."/>
            <person name="Pasculle A.W."/>
            <person name="Nierman W.C."/>
            <person name="Driscoll E."/>
            <person name="Cumbie R."/>
            <person name="Clancy C.J."/>
            <person name="Dupont C.L."/>
        </authorList>
    </citation>
    <scope>NUCLEOTIDE SEQUENCE</scope>
    <source>
        <strain evidence="6">GL16</strain>
    </source>
</reference>
<comment type="caution">
    <text evidence="6">The sequence shown here is derived from an EMBL/GenBank/DDBJ whole genome shotgun (WGS) entry which is preliminary data.</text>
</comment>
<dbReference type="Proteomes" id="UP000717996">
    <property type="component" value="Unassembled WGS sequence"/>
</dbReference>
<feature type="domain" description="J" evidence="5">
    <location>
        <begin position="32"/>
        <end position="100"/>
    </location>
</feature>
<dbReference type="SMART" id="SM00271">
    <property type="entry name" value="DnaJ"/>
    <property type="match status" value="1"/>
</dbReference>
<evidence type="ECO:0000256" key="4">
    <source>
        <dbReference type="SAM" id="Coils"/>
    </source>
</evidence>
<dbReference type="Gene3D" id="1.10.287.110">
    <property type="entry name" value="DnaJ domain"/>
    <property type="match status" value="1"/>
</dbReference>
<dbReference type="PRINTS" id="PR00625">
    <property type="entry name" value="JDOMAIN"/>
</dbReference>
<dbReference type="SUPFAM" id="SSF46565">
    <property type="entry name" value="Chaperone J-domain"/>
    <property type="match status" value="1"/>
</dbReference>
<evidence type="ECO:0000256" key="1">
    <source>
        <dbReference type="ARBA" id="ARBA00004370"/>
    </source>
</evidence>
<dbReference type="InterPro" id="IPR001623">
    <property type="entry name" value="DnaJ_domain"/>
</dbReference>
<dbReference type="InterPro" id="IPR052243">
    <property type="entry name" value="Mito_inner_membrane_organizer"/>
</dbReference>
<evidence type="ECO:0000313" key="6">
    <source>
        <dbReference type="EMBL" id="KAG1534864.1"/>
    </source>
</evidence>
<dbReference type="InterPro" id="IPR036869">
    <property type="entry name" value="J_dom_sf"/>
</dbReference>
<dbReference type="PROSITE" id="PS50076">
    <property type="entry name" value="DNAJ_2"/>
    <property type="match status" value="1"/>
</dbReference>